<organism evidence="1 2">
    <name type="scientific">Mycobacterium phage Phrappuccino</name>
    <dbReference type="NCBI Taxonomy" id="2591223"/>
    <lineage>
        <taxon>Viruses</taxon>
        <taxon>Duplodnaviria</taxon>
        <taxon>Heunggongvirae</taxon>
        <taxon>Uroviricota</taxon>
        <taxon>Caudoviricetes</taxon>
        <taxon>Phrappuccinovirus</taxon>
        <taxon>Phrappuccinovirus phrappuccino</taxon>
        <taxon>Phreappuccinovirus Phrappuccino</taxon>
    </lineage>
</organism>
<name>A0A514DE20_9CAUD</name>
<dbReference type="InterPro" id="IPR055663">
    <property type="entry name" value="DUF7239"/>
</dbReference>
<accession>A0A514DE20</accession>
<reference evidence="1 2" key="1">
    <citation type="submission" date="2019-05" db="EMBL/GenBank/DDBJ databases">
        <authorList>
            <person name="Pope W.H."/>
            <person name="Garlena R.A."/>
            <person name="Russell D.A."/>
            <person name="Jacobs-Sera D."/>
            <person name="Hatfull G.F."/>
        </authorList>
    </citation>
    <scope>NUCLEOTIDE SEQUENCE [LARGE SCALE GENOMIC DNA]</scope>
</reference>
<proteinExistence type="predicted"/>
<dbReference type="Pfam" id="PF23886">
    <property type="entry name" value="DUF7239"/>
    <property type="match status" value="1"/>
</dbReference>
<dbReference type="EMBL" id="MK937592">
    <property type="protein sequence ID" value="QDH91859.1"/>
    <property type="molecule type" value="Genomic_DNA"/>
</dbReference>
<dbReference type="RefSeq" id="YP_010059873.1">
    <property type="nucleotide sequence ID" value="NC_054727.1"/>
</dbReference>
<keyword evidence="2" id="KW-1185">Reference proteome</keyword>
<dbReference type="GeneID" id="64767105"/>
<dbReference type="Proteomes" id="UP000316777">
    <property type="component" value="Segment"/>
</dbReference>
<dbReference type="KEGG" id="vg:64767105"/>
<evidence type="ECO:0000313" key="2">
    <source>
        <dbReference type="Proteomes" id="UP000316777"/>
    </source>
</evidence>
<gene>
    <name evidence="1" type="primary">184</name>
    <name evidence="1" type="ORF">SEA_PHRAPPUCCINO_184</name>
</gene>
<evidence type="ECO:0000313" key="1">
    <source>
        <dbReference type="EMBL" id="QDH91859.1"/>
    </source>
</evidence>
<protein>
    <submittedName>
        <fullName evidence="1">Uncharacterized protein</fullName>
    </submittedName>
</protein>
<sequence length="107" mass="11946">MTTSLSEKVAKLLNQAERAGTEAEARANALANQVGLTHIWHGDYKAPIYVPSQHRRVHFDLGAPGEHYTEIQVGFTADGRLEIQGGHELSVDMQSSNTFQVRFKEQR</sequence>